<dbReference type="InterPro" id="IPR001810">
    <property type="entry name" value="F-box_dom"/>
</dbReference>
<dbReference type="GO" id="GO:0005737">
    <property type="term" value="C:cytoplasm"/>
    <property type="evidence" value="ECO:0007669"/>
    <property type="project" value="TreeGrafter"/>
</dbReference>
<name>A0A2Z6QY42_9GLOM</name>
<dbReference type="InterPro" id="IPR036047">
    <property type="entry name" value="F-box-like_dom_sf"/>
</dbReference>
<keyword evidence="1" id="KW-0833">Ubl conjugation pathway</keyword>
<evidence type="ECO:0000256" key="1">
    <source>
        <dbReference type="ARBA" id="ARBA00022786"/>
    </source>
</evidence>
<dbReference type="Pfam" id="PF12937">
    <property type="entry name" value="F-box-like"/>
    <property type="match status" value="1"/>
</dbReference>
<dbReference type="CDD" id="cd22089">
    <property type="entry name" value="F-box_FBXO9"/>
    <property type="match status" value="1"/>
</dbReference>
<dbReference type="PANTHER" id="PTHR12874:SF9">
    <property type="entry name" value="F-BOX ONLY PROTEIN 48"/>
    <property type="match status" value="1"/>
</dbReference>
<dbReference type="PROSITE" id="PS50181">
    <property type="entry name" value="FBOX"/>
    <property type="match status" value="1"/>
</dbReference>
<dbReference type="AlphaFoldDB" id="A0A2Z6QY42"/>
<accession>A0A2Z6QY42</accession>
<dbReference type="Gene3D" id="1.20.1280.50">
    <property type="match status" value="1"/>
</dbReference>
<gene>
    <name evidence="3" type="ORF">RclHR1_11750009</name>
</gene>
<dbReference type="Pfam" id="PF19270">
    <property type="entry name" value="FBO_C"/>
    <property type="match status" value="1"/>
</dbReference>
<dbReference type="GO" id="GO:0019005">
    <property type="term" value="C:SCF ubiquitin ligase complex"/>
    <property type="evidence" value="ECO:0007669"/>
    <property type="project" value="TreeGrafter"/>
</dbReference>
<evidence type="ECO:0000313" key="4">
    <source>
        <dbReference type="Proteomes" id="UP000247702"/>
    </source>
</evidence>
<dbReference type="Proteomes" id="UP000247702">
    <property type="component" value="Unassembled WGS sequence"/>
</dbReference>
<proteinExistence type="predicted"/>
<reference evidence="3 4" key="1">
    <citation type="submission" date="2017-11" db="EMBL/GenBank/DDBJ databases">
        <title>The genome of Rhizophagus clarus HR1 reveals common genetic basis of auxotrophy among arbuscular mycorrhizal fungi.</title>
        <authorList>
            <person name="Kobayashi Y."/>
        </authorList>
    </citation>
    <scope>NUCLEOTIDE SEQUENCE [LARGE SCALE GENOMIC DNA]</scope>
    <source>
        <strain evidence="3 4">HR1</strain>
    </source>
</reference>
<dbReference type="STRING" id="94130.A0A2Z6QY42"/>
<dbReference type="PANTHER" id="PTHR12874">
    <property type="entry name" value="F-BOX ONLY PROTEIN 48-RELATED"/>
    <property type="match status" value="1"/>
</dbReference>
<feature type="domain" description="F-box" evidence="2">
    <location>
        <begin position="93"/>
        <end position="144"/>
    </location>
</feature>
<keyword evidence="4" id="KW-1185">Reference proteome</keyword>
<organism evidence="3 4">
    <name type="scientific">Rhizophagus clarus</name>
    <dbReference type="NCBI Taxonomy" id="94130"/>
    <lineage>
        <taxon>Eukaryota</taxon>
        <taxon>Fungi</taxon>
        <taxon>Fungi incertae sedis</taxon>
        <taxon>Mucoromycota</taxon>
        <taxon>Glomeromycotina</taxon>
        <taxon>Glomeromycetes</taxon>
        <taxon>Glomerales</taxon>
        <taxon>Glomeraceae</taxon>
        <taxon>Rhizophagus</taxon>
    </lineage>
</organism>
<dbReference type="GO" id="GO:0031146">
    <property type="term" value="P:SCF-dependent proteasomal ubiquitin-dependent protein catabolic process"/>
    <property type="evidence" value="ECO:0007669"/>
    <property type="project" value="TreeGrafter"/>
</dbReference>
<evidence type="ECO:0000259" key="2">
    <source>
        <dbReference type="PROSITE" id="PS50181"/>
    </source>
</evidence>
<comment type="caution">
    <text evidence="3">The sequence shown here is derived from an EMBL/GenBank/DDBJ whole genome shotgun (WGS) entry which is preliminary data.</text>
</comment>
<sequence>MPRTAYMESDLESFRQQWQQEILQQRQQKQVLKEDNVSIITNKIQDASNLGNSTLIPVIEESNLSKNDGSISFLINSFCNMTFDLLPLNPTKKIHISKLPNELLICILKQLILAGDVNSLENGFALVCKKFFLLSRDSSIWHLLCERIYNVDNHKELVKMCVNTHGNDWRRMYIERPRVRLDGVYISKCKYLRPGLAENTWIQPTHLVTYYRYLRFFSDGSCITLLTTKEPIQVVKNFDKIVSILKISEKSKNFMIGYWKFMNNDDISSENQVIIRANDNGLPKFTFHLKFDLKSTSIGKFNKLSWIEYYSVNNLTTEKTELLLKNESNYYFSKEFLSCNRGKKIKKKKKRKKSYSTQYSHVVPNRSTDWAISGLTSEIGRVPVLFTVYGRNLR</sequence>
<protein>
    <recommendedName>
        <fullName evidence="2">F-box domain-containing protein</fullName>
    </recommendedName>
</protein>
<evidence type="ECO:0000313" key="3">
    <source>
        <dbReference type="EMBL" id="GBB85196.1"/>
    </source>
</evidence>
<dbReference type="SUPFAM" id="SSF81383">
    <property type="entry name" value="F-box domain"/>
    <property type="match status" value="1"/>
</dbReference>
<dbReference type="EMBL" id="BEXD01000197">
    <property type="protein sequence ID" value="GBB85196.1"/>
    <property type="molecule type" value="Genomic_DNA"/>
</dbReference>
<dbReference type="InterPro" id="IPR045464">
    <property type="entry name" value="Hrt3/FBXO9_C"/>
</dbReference>